<dbReference type="GO" id="GO:0005524">
    <property type="term" value="F:ATP binding"/>
    <property type="evidence" value="ECO:0007669"/>
    <property type="project" value="UniProtKB-KW"/>
</dbReference>
<sequence>MQEKEDILVKVEGLTLGFPVRREKNTVIDGITFSLKHGEILGLVGESGSGKTMTALAIAGLLPESAKVFGGKLMFLGKNLLSLKKQELRQLKGKEMSMIFQEPMTSLNPVMTIGFQIEEMLLLHEKSLSGEQRKTKIYAAFEEAGLKGAKELYYMYPHQLSGGMRQRVMIAMAMICKPRLLIADEPTTALDVTLQAQILKLLQKLQKDYNTAILLISHDLGVIRQICSRALVMKNGKIEEQGLVEEIFSSPKTSYTKELIEAVPVIDNMRQGAKASSVSIINSPSEEVILSVRDLEVKYEEKAKGFLKEKSYKQVVNRVSLHLLEGESLGIVGESGSGKTTLAKAVLGLVDNWKGNIKLAEKAPRMVFQDPYQSLNPSKKVGWILEEPLKLSGSGYGKEERQDKVDNILVRIGLNTSYKDRYLSQLSGGQRQRIAIGAALIQNSKFIVLDEPVSALDVTVQAQILDLLKELREEYKLSYLFISHDLKVIHKMCDRVCVMYQGEIVEEAPVSVLFTEPSHGYSKKLLEAVL</sequence>
<keyword evidence="4 5" id="KW-0067">ATP-binding</keyword>
<comment type="similarity">
    <text evidence="1">Belongs to the ABC transporter superfamily.</text>
</comment>
<accession>A0A6S6R527</accession>
<keyword evidence="6" id="KW-1185">Reference proteome</keyword>
<evidence type="ECO:0000256" key="4">
    <source>
        <dbReference type="ARBA" id="ARBA00022840"/>
    </source>
</evidence>
<dbReference type="GO" id="GO:0015833">
    <property type="term" value="P:peptide transport"/>
    <property type="evidence" value="ECO:0007669"/>
    <property type="project" value="InterPro"/>
</dbReference>
<dbReference type="InterPro" id="IPR013563">
    <property type="entry name" value="Oligopep_ABC_C"/>
</dbReference>
<evidence type="ECO:0000313" key="6">
    <source>
        <dbReference type="Proteomes" id="UP000515561"/>
    </source>
</evidence>
<dbReference type="RefSeq" id="WP_184095416.1">
    <property type="nucleotide sequence ID" value="NZ_AP023367.1"/>
</dbReference>
<dbReference type="EMBL" id="AP023367">
    <property type="protein sequence ID" value="BCJ96449.1"/>
    <property type="molecule type" value="Genomic_DNA"/>
</dbReference>
<reference evidence="5 6" key="1">
    <citation type="journal article" date="2016" name="Int. J. Syst. Evol. Microbiol.">
        <title>Descriptions of Anaerotaenia torta gen. nov., sp. nov. and Anaerocolumna cellulosilytica gen. nov., sp. nov. isolated from a methanogenic reactor of cattle waste.</title>
        <authorList>
            <person name="Uek A."/>
            <person name="Ohtaki Y."/>
            <person name="Kaku N."/>
            <person name="Ueki K."/>
        </authorList>
    </citation>
    <scope>NUCLEOTIDE SEQUENCE [LARGE SCALE GENOMIC DNA]</scope>
    <source>
        <strain evidence="5 6">SN021</strain>
    </source>
</reference>
<dbReference type="InterPro" id="IPR050319">
    <property type="entry name" value="ABC_transp_ATP-bind"/>
</dbReference>
<gene>
    <name evidence="5" type="ORF">acsn021_40180</name>
</gene>
<evidence type="ECO:0000256" key="1">
    <source>
        <dbReference type="ARBA" id="ARBA00005417"/>
    </source>
</evidence>
<dbReference type="NCBIfam" id="NF007739">
    <property type="entry name" value="PRK10419.1"/>
    <property type="match status" value="2"/>
</dbReference>
<dbReference type="PROSITE" id="PS50893">
    <property type="entry name" value="ABC_TRANSPORTER_2"/>
    <property type="match status" value="2"/>
</dbReference>
<dbReference type="Pfam" id="PF08352">
    <property type="entry name" value="oligo_HPY"/>
    <property type="match status" value="1"/>
</dbReference>
<proteinExistence type="inferred from homology"/>
<evidence type="ECO:0000256" key="2">
    <source>
        <dbReference type="ARBA" id="ARBA00022448"/>
    </source>
</evidence>
<dbReference type="InterPro" id="IPR017871">
    <property type="entry name" value="ABC_transporter-like_CS"/>
</dbReference>
<dbReference type="InterPro" id="IPR027417">
    <property type="entry name" value="P-loop_NTPase"/>
</dbReference>
<dbReference type="KEGG" id="acel:acsn021_40180"/>
<dbReference type="SMART" id="SM00382">
    <property type="entry name" value="AAA"/>
    <property type="match status" value="2"/>
</dbReference>
<dbReference type="FunFam" id="3.40.50.300:FF:000016">
    <property type="entry name" value="Oligopeptide ABC transporter ATP-binding component"/>
    <property type="match status" value="1"/>
</dbReference>
<organism evidence="5 6">
    <name type="scientific">Anaerocolumna cellulosilytica</name>
    <dbReference type="NCBI Taxonomy" id="433286"/>
    <lineage>
        <taxon>Bacteria</taxon>
        <taxon>Bacillati</taxon>
        <taxon>Bacillota</taxon>
        <taxon>Clostridia</taxon>
        <taxon>Lachnospirales</taxon>
        <taxon>Lachnospiraceae</taxon>
        <taxon>Anaerocolumna</taxon>
    </lineage>
</organism>
<evidence type="ECO:0000256" key="3">
    <source>
        <dbReference type="ARBA" id="ARBA00022741"/>
    </source>
</evidence>
<keyword evidence="2" id="KW-0813">Transport</keyword>
<dbReference type="GO" id="GO:0055085">
    <property type="term" value="P:transmembrane transport"/>
    <property type="evidence" value="ECO:0007669"/>
    <property type="project" value="UniProtKB-ARBA"/>
</dbReference>
<dbReference type="PROSITE" id="PS00211">
    <property type="entry name" value="ABC_TRANSPORTER_1"/>
    <property type="match status" value="2"/>
</dbReference>
<dbReference type="PANTHER" id="PTHR43776">
    <property type="entry name" value="TRANSPORT ATP-BINDING PROTEIN"/>
    <property type="match status" value="1"/>
</dbReference>
<dbReference type="InterPro" id="IPR003439">
    <property type="entry name" value="ABC_transporter-like_ATP-bd"/>
</dbReference>
<dbReference type="Gene3D" id="3.40.50.300">
    <property type="entry name" value="P-loop containing nucleotide triphosphate hydrolases"/>
    <property type="match status" value="2"/>
</dbReference>
<name>A0A6S6R527_9FIRM</name>
<dbReference type="AlphaFoldDB" id="A0A6S6R527"/>
<dbReference type="NCBIfam" id="NF008453">
    <property type="entry name" value="PRK11308.1"/>
    <property type="match status" value="2"/>
</dbReference>
<keyword evidence="3" id="KW-0547">Nucleotide-binding</keyword>
<dbReference type="Pfam" id="PF00005">
    <property type="entry name" value="ABC_tran"/>
    <property type="match status" value="2"/>
</dbReference>
<dbReference type="SUPFAM" id="SSF52540">
    <property type="entry name" value="P-loop containing nucleoside triphosphate hydrolases"/>
    <property type="match status" value="2"/>
</dbReference>
<dbReference type="Proteomes" id="UP000515561">
    <property type="component" value="Chromosome"/>
</dbReference>
<dbReference type="GO" id="GO:0016887">
    <property type="term" value="F:ATP hydrolysis activity"/>
    <property type="evidence" value="ECO:0007669"/>
    <property type="project" value="InterPro"/>
</dbReference>
<protein>
    <submittedName>
        <fullName evidence="5">ABC transporter ATP-binding protein</fullName>
    </submittedName>
</protein>
<dbReference type="InterPro" id="IPR003593">
    <property type="entry name" value="AAA+_ATPase"/>
</dbReference>
<evidence type="ECO:0000313" key="5">
    <source>
        <dbReference type="EMBL" id="BCJ96449.1"/>
    </source>
</evidence>
<dbReference type="CDD" id="cd03257">
    <property type="entry name" value="ABC_NikE_OppD_transporters"/>
    <property type="match status" value="2"/>
</dbReference>